<organism evidence="1 2">
    <name type="scientific">Candidatus Methanogaster sp</name>
    <dbReference type="NCBI Taxonomy" id="3386292"/>
    <lineage>
        <taxon>Archaea</taxon>
        <taxon>Methanobacteriati</taxon>
        <taxon>Methanobacteriota</taxon>
        <taxon>Stenosarchaea group</taxon>
        <taxon>Methanomicrobia</taxon>
        <taxon>Methanosarcinales</taxon>
        <taxon>ANME-2 cluster</taxon>
        <taxon>Candidatus Methanogasteraceae</taxon>
        <taxon>Candidatus Methanogaster</taxon>
    </lineage>
</organism>
<accession>A0AC61L4L7</accession>
<reference evidence="1" key="1">
    <citation type="submission" date="2018-01" db="EMBL/GenBank/DDBJ databases">
        <authorList>
            <person name="Krukenberg V."/>
        </authorList>
    </citation>
    <scope>NUCLEOTIDE SEQUENCE</scope>
    <source>
        <strain evidence="1">E20ANME2</strain>
    </source>
</reference>
<dbReference type="Proteomes" id="UP000248329">
    <property type="component" value="Unassembled WGS sequence"/>
</dbReference>
<evidence type="ECO:0000313" key="2">
    <source>
        <dbReference type="Proteomes" id="UP000248329"/>
    </source>
</evidence>
<proteinExistence type="predicted"/>
<comment type="caution">
    <text evidence="1">The sequence shown here is derived from an EMBL/GenBank/DDBJ whole genome shotgun (WGS) entry which is preliminary data.</text>
</comment>
<sequence>MATKMFDDETDFKMVMSKIYKETGLDCKQYKDNYLKRRINVRIRALNAESYRDYMRILDNSPNEYDLLLDKLTINVTQFFRDKTVFNAVGNTVLPALISDKKNKGKKLIRIWSAGCASGEEPYTISILLHEVLGSDIHNFMISIYATDIDDAVNGKCKDGRV</sequence>
<name>A0AC61L4L7_9EURY</name>
<evidence type="ECO:0000313" key="1">
    <source>
        <dbReference type="EMBL" id="PXF61286.1"/>
    </source>
</evidence>
<protein>
    <submittedName>
        <fullName evidence="1">Uncharacterized protein</fullName>
    </submittedName>
</protein>
<gene>
    <name evidence="1" type="ORF">C4B59_04865</name>
</gene>
<dbReference type="EMBL" id="PQXF01000006">
    <property type="protein sequence ID" value="PXF61286.1"/>
    <property type="molecule type" value="Genomic_DNA"/>
</dbReference>